<sequence>MWLSSMHPCIEIYLVLSTCVEDLTWNVRLEIALERIIWKGLISMVSLMWETKQDVSCTE</sequence>
<name>A0A0A9H8W4_ARUDO</name>
<reference evidence="1" key="1">
    <citation type="submission" date="2014-09" db="EMBL/GenBank/DDBJ databases">
        <authorList>
            <person name="Magalhaes I.L.F."/>
            <person name="Oliveira U."/>
            <person name="Santos F.R."/>
            <person name="Vidigal T.H.D.A."/>
            <person name="Brescovit A.D."/>
            <person name="Santos A.J."/>
        </authorList>
    </citation>
    <scope>NUCLEOTIDE SEQUENCE</scope>
    <source>
        <tissue evidence="1">Shoot tissue taken approximately 20 cm above the soil surface</tissue>
    </source>
</reference>
<protein>
    <submittedName>
        <fullName evidence="1">Uncharacterized protein</fullName>
    </submittedName>
</protein>
<proteinExistence type="predicted"/>
<dbReference type="AlphaFoldDB" id="A0A0A9H8W4"/>
<dbReference type="EMBL" id="GBRH01166595">
    <property type="protein sequence ID" value="JAE31301.1"/>
    <property type="molecule type" value="Transcribed_RNA"/>
</dbReference>
<accession>A0A0A9H8W4</accession>
<evidence type="ECO:0000313" key="1">
    <source>
        <dbReference type="EMBL" id="JAE31301.1"/>
    </source>
</evidence>
<organism evidence="1">
    <name type="scientific">Arundo donax</name>
    <name type="common">Giant reed</name>
    <name type="synonym">Donax arundinaceus</name>
    <dbReference type="NCBI Taxonomy" id="35708"/>
    <lineage>
        <taxon>Eukaryota</taxon>
        <taxon>Viridiplantae</taxon>
        <taxon>Streptophyta</taxon>
        <taxon>Embryophyta</taxon>
        <taxon>Tracheophyta</taxon>
        <taxon>Spermatophyta</taxon>
        <taxon>Magnoliopsida</taxon>
        <taxon>Liliopsida</taxon>
        <taxon>Poales</taxon>
        <taxon>Poaceae</taxon>
        <taxon>PACMAD clade</taxon>
        <taxon>Arundinoideae</taxon>
        <taxon>Arundineae</taxon>
        <taxon>Arundo</taxon>
    </lineage>
</organism>
<reference evidence="1" key="2">
    <citation type="journal article" date="2015" name="Data Brief">
        <title>Shoot transcriptome of the giant reed, Arundo donax.</title>
        <authorList>
            <person name="Barrero R.A."/>
            <person name="Guerrero F.D."/>
            <person name="Moolhuijzen P."/>
            <person name="Goolsby J.A."/>
            <person name="Tidwell J."/>
            <person name="Bellgard S.E."/>
            <person name="Bellgard M.I."/>
        </authorList>
    </citation>
    <scope>NUCLEOTIDE SEQUENCE</scope>
    <source>
        <tissue evidence="1">Shoot tissue taken approximately 20 cm above the soil surface</tissue>
    </source>
</reference>